<evidence type="ECO:0008006" key="3">
    <source>
        <dbReference type="Google" id="ProtNLM"/>
    </source>
</evidence>
<reference evidence="1 2" key="1">
    <citation type="submission" date="2022-12" db="EMBL/GenBank/DDBJ databases">
        <title>Streptococcus alactolyticus LGM, complete genome.</title>
        <authorList>
            <person name="Liu Z."/>
            <person name="Mu C."/>
            <person name="Zhu W."/>
        </authorList>
    </citation>
    <scope>NUCLEOTIDE SEQUENCE [LARGE SCALE GENOMIC DNA]</scope>
    <source>
        <strain evidence="1 2">LGM</strain>
    </source>
</reference>
<evidence type="ECO:0000313" key="2">
    <source>
        <dbReference type="Proteomes" id="UP001212085"/>
    </source>
</evidence>
<protein>
    <recommendedName>
        <fullName evidence="3">YtzI protein</fullName>
    </recommendedName>
</protein>
<accession>A0ABY7M1P4</accession>
<keyword evidence="2" id="KW-1185">Reference proteome</keyword>
<proteinExistence type="predicted"/>
<gene>
    <name evidence="1" type="ORF">O6R09_08505</name>
</gene>
<dbReference type="GeneID" id="99636401"/>
<dbReference type="EMBL" id="CP114883">
    <property type="protein sequence ID" value="WBB06298.1"/>
    <property type="molecule type" value="Genomic_DNA"/>
</dbReference>
<dbReference type="Proteomes" id="UP001212085">
    <property type="component" value="Chromosome"/>
</dbReference>
<organism evidence="1 2">
    <name type="scientific">Streptococcus alactolyticus</name>
    <dbReference type="NCBI Taxonomy" id="29389"/>
    <lineage>
        <taxon>Bacteria</taxon>
        <taxon>Bacillati</taxon>
        <taxon>Bacillota</taxon>
        <taxon>Bacilli</taxon>
        <taxon>Lactobacillales</taxon>
        <taxon>Streptococcaceae</taxon>
        <taxon>Streptococcus</taxon>
    </lineage>
</organism>
<name>A0ABY7M1P4_STRAY</name>
<evidence type="ECO:0000313" key="1">
    <source>
        <dbReference type="EMBL" id="WBB06298.1"/>
    </source>
</evidence>
<dbReference type="RefSeq" id="WP_268828079.1">
    <property type="nucleotide sequence ID" value="NZ_CALVGA010000017.1"/>
</dbReference>
<sequence length="44" mass="4890">MFSIVFVIISFIVLAGITLLTIEIHNAPLMADDEMTILPSKDKQ</sequence>